<evidence type="ECO:0000256" key="1">
    <source>
        <dbReference type="ARBA" id="ARBA00022485"/>
    </source>
</evidence>
<evidence type="ECO:0000256" key="6">
    <source>
        <dbReference type="ARBA" id="ARBA00023014"/>
    </source>
</evidence>
<keyword evidence="2" id="KW-0479">Metal-binding</keyword>
<keyword evidence="5" id="KW-0408">Iron</keyword>
<proteinExistence type="inferred from homology"/>
<evidence type="ECO:0000256" key="7">
    <source>
        <dbReference type="ARBA" id="ARBA00024036"/>
    </source>
</evidence>
<reference evidence="8" key="1">
    <citation type="submission" date="2021-12" db="EMBL/GenBank/DDBJ databases">
        <authorList>
            <person name="King R."/>
        </authorList>
    </citation>
    <scope>NUCLEOTIDE SEQUENCE</scope>
</reference>
<dbReference type="GO" id="GO:0140663">
    <property type="term" value="F:ATP-dependent FeS chaperone activity"/>
    <property type="evidence" value="ECO:0007669"/>
    <property type="project" value="InterPro"/>
</dbReference>
<name>A0A9P0AAW8_BEMTA</name>
<organism evidence="8 9">
    <name type="scientific">Bemisia tabaci</name>
    <name type="common">Sweetpotato whitefly</name>
    <name type="synonym">Aleurodes tabaci</name>
    <dbReference type="NCBI Taxonomy" id="7038"/>
    <lineage>
        <taxon>Eukaryota</taxon>
        <taxon>Metazoa</taxon>
        <taxon>Ecdysozoa</taxon>
        <taxon>Arthropoda</taxon>
        <taxon>Hexapoda</taxon>
        <taxon>Insecta</taxon>
        <taxon>Pterygota</taxon>
        <taxon>Neoptera</taxon>
        <taxon>Paraneoptera</taxon>
        <taxon>Hemiptera</taxon>
        <taxon>Sternorrhyncha</taxon>
        <taxon>Aleyrodoidea</taxon>
        <taxon>Aleyrodidae</taxon>
        <taxon>Aleyrodinae</taxon>
        <taxon>Bemisia</taxon>
    </lineage>
</organism>
<gene>
    <name evidence="8" type="ORF">BEMITA_LOCUS6842</name>
</gene>
<dbReference type="Gene3D" id="3.40.50.300">
    <property type="entry name" value="P-loop containing nucleotide triphosphate hydrolases"/>
    <property type="match status" value="1"/>
</dbReference>
<dbReference type="PROSITE" id="PS01215">
    <property type="entry name" value="MRP"/>
    <property type="match status" value="1"/>
</dbReference>
<evidence type="ECO:0000256" key="3">
    <source>
        <dbReference type="ARBA" id="ARBA00022741"/>
    </source>
</evidence>
<evidence type="ECO:0000313" key="9">
    <source>
        <dbReference type="Proteomes" id="UP001152759"/>
    </source>
</evidence>
<evidence type="ECO:0000256" key="2">
    <source>
        <dbReference type="ARBA" id="ARBA00022723"/>
    </source>
</evidence>
<dbReference type="CDD" id="cd02037">
    <property type="entry name" value="Mrp_NBP35"/>
    <property type="match status" value="1"/>
</dbReference>
<keyword evidence="6" id="KW-0411">Iron-sulfur</keyword>
<dbReference type="SUPFAM" id="SSF52540">
    <property type="entry name" value="P-loop containing nucleoside triphosphate hydrolases"/>
    <property type="match status" value="1"/>
</dbReference>
<comment type="similarity">
    <text evidence="7">Belongs to the Mrp/NBP35 ATP-binding proteins family.</text>
</comment>
<dbReference type="PANTHER" id="PTHR42961">
    <property type="entry name" value="IRON-SULFUR PROTEIN NUBPL"/>
    <property type="match status" value="1"/>
</dbReference>
<keyword evidence="4" id="KW-0067">ATP-binding</keyword>
<dbReference type="InterPro" id="IPR027417">
    <property type="entry name" value="P-loop_NTPase"/>
</dbReference>
<evidence type="ECO:0008006" key="10">
    <source>
        <dbReference type="Google" id="ProtNLM"/>
    </source>
</evidence>
<dbReference type="HAMAP" id="MF_02040">
    <property type="entry name" value="Mrp_NBP35"/>
    <property type="match status" value="1"/>
</dbReference>
<evidence type="ECO:0000256" key="4">
    <source>
        <dbReference type="ARBA" id="ARBA00022840"/>
    </source>
</evidence>
<dbReference type="InterPro" id="IPR044304">
    <property type="entry name" value="NUBPL-like"/>
</dbReference>
<evidence type="ECO:0000313" key="8">
    <source>
        <dbReference type="EMBL" id="CAH0387878.1"/>
    </source>
</evidence>
<dbReference type="GO" id="GO:0005524">
    <property type="term" value="F:ATP binding"/>
    <property type="evidence" value="ECO:0007669"/>
    <property type="project" value="UniProtKB-KW"/>
</dbReference>
<dbReference type="Pfam" id="PF10609">
    <property type="entry name" value="ParA"/>
    <property type="match status" value="1"/>
</dbReference>
<dbReference type="AlphaFoldDB" id="A0A9P0AAW8"/>
<dbReference type="PANTHER" id="PTHR42961:SF2">
    <property type="entry name" value="IRON-SULFUR PROTEIN NUBPL"/>
    <property type="match status" value="1"/>
</dbReference>
<dbReference type="Proteomes" id="UP001152759">
    <property type="component" value="Chromosome 4"/>
</dbReference>
<protein>
    <recommendedName>
        <fullName evidence="10">Iron-sulfur protein NUBPL</fullName>
    </recommendedName>
</protein>
<sequence length="310" mass="33447">MIFESIRASMLSRLRLQNMAKQVRSESTAQDPAGRQRELMAKGLPKKKPILGVKQILLVASGKGGVGKTTTSVNLAVALKTLSPHREIGLLDADVFGPSVPLMMNLQSESPLLTEDNLMKPLINYGVKCISMGNLITEKSAAIWRGLMVMQALNKLTREVAWGPVDYLIVDTPPGTGDTHLSLVQNFPIAGALLVTTPQSAALQVTRRGLTMFEKLKIPVAGLVENMSCVVCPNCHHTTQLFGDKVKAFAKTHSLNILAKIPLDPSVTNSSDEGTPITVQQPDSELAKAYLKLAAQVESFLADRASENPT</sequence>
<keyword evidence="3" id="KW-0547">Nucleotide-binding</keyword>
<dbReference type="KEGG" id="btab:109031208"/>
<dbReference type="InterPro" id="IPR019591">
    <property type="entry name" value="Mrp/NBP35_ATP-bd"/>
</dbReference>
<keyword evidence="9" id="KW-1185">Reference proteome</keyword>
<dbReference type="GO" id="GO:0016226">
    <property type="term" value="P:iron-sulfur cluster assembly"/>
    <property type="evidence" value="ECO:0007669"/>
    <property type="project" value="InterPro"/>
</dbReference>
<dbReference type="GO" id="GO:0005739">
    <property type="term" value="C:mitochondrion"/>
    <property type="evidence" value="ECO:0007669"/>
    <property type="project" value="TreeGrafter"/>
</dbReference>
<dbReference type="InterPro" id="IPR000808">
    <property type="entry name" value="Mrp-like_CS"/>
</dbReference>
<dbReference type="GO" id="GO:0032981">
    <property type="term" value="P:mitochondrial respiratory chain complex I assembly"/>
    <property type="evidence" value="ECO:0007669"/>
    <property type="project" value="TreeGrafter"/>
</dbReference>
<dbReference type="GO" id="GO:0051539">
    <property type="term" value="F:4 iron, 4 sulfur cluster binding"/>
    <property type="evidence" value="ECO:0007669"/>
    <property type="project" value="UniProtKB-KW"/>
</dbReference>
<dbReference type="InterPro" id="IPR033756">
    <property type="entry name" value="YlxH/NBP35"/>
</dbReference>
<keyword evidence="1" id="KW-0004">4Fe-4S</keyword>
<evidence type="ECO:0000256" key="5">
    <source>
        <dbReference type="ARBA" id="ARBA00023004"/>
    </source>
</evidence>
<dbReference type="FunFam" id="3.40.50.300:FF:001278">
    <property type="entry name" value="Iron-sulfur cluster carrier protein"/>
    <property type="match status" value="1"/>
</dbReference>
<accession>A0A9P0AAW8</accession>
<dbReference type="EMBL" id="OU963865">
    <property type="protein sequence ID" value="CAH0387878.1"/>
    <property type="molecule type" value="Genomic_DNA"/>
</dbReference>
<dbReference type="GO" id="GO:0046872">
    <property type="term" value="F:metal ion binding"/>
    <property type="evidence" value="ECO:0007669"/>
    <property type="project" value="UniProtKB-KW"/>
</dbReference>